<keyword evidence="8" id="KW-1185">Reference proteome</keyword>
<dbReference type="Gene3D" id="3.40.1650.10">
    <property type="entry name" value="RbsD-like domain"/>
    <property type="match status" value="1"/>
</dbReference>
<dbReference type="OrthoDB" id="9805009at2"/>
<dbReference type="SUPFAM" id="SSF102546">
    <property type="entry name" value="RbsD-like"/>
    <property type="match status" value="1"/>
</dbReference>
<evidence type="ECO:0000256" key="4">
    <source>
        <dbReference type="ARBA" id="ARBA00023235"/>
    </source>
</evidence>
<feature type="binding site" evidence="6">
    <location>
        <begin position="128"/>
        <end position="130"/>
    </location>
    <ligand>
        <name>substrate</name>
    </ligand>
</feature>
<feature type="active site" description="Proton donor" evidence="6">
    <location>
        <position position="20"/>
    </location>
</feature>
<dbReference type="UniPathway" id="UPA00916">
    <property type="reaction ID" value="UER00888"/>
</dbReference>
<comment type="catalytic activity">
    <reaction evidence="1 6">
        <text>beta-D-ribopyranose = beta-D-ribofuranose</text>
        <dbReference type="Rhea" id="RHEA:25432"/>
        <dbReference type="ChEBI" id="CHEBI:27476"/>
        <dbReference type="ChEBI" id="CHEBI:47002"/>
        <dbReference type="EC" id="5.4.99.62"/>
    </reaction>
</comment>
<dbReference type="GO" id="GO:0005829">
    <property type="term" value="C:cytosol"/>
    <property type="evidence" value="ECO:0007669"/>
    <property type="project" value="TreeGrafter"/>
</dbReference>
<evidence type="ECO:0000313" key="8">
    <source>
        <dbReference type="Proteomes" id="UP000027471"/>
    </source>
</evidence>
<organism evidence="7 8">
    <name type="scientific">Thioclava indica</name>
    <dbReference type="NCBI Taxonomy" id="1353528"/>
    <lineage>
        <taxon>Bacteria</taxon>
        <taxon>Pseudomonadati</taxon>
        <taxon>Pseudomonadota</taxon>
        <taxon>Alphaproteobacteria</taxon>
        <taxon>Rhodobacterales</taxon>
        <taxon>Paracoccaceae</taxon>
        <taxon>Thioclava</taxon>
    </lineage>
</organism>
<accession>A0A074JG77</accession>
<dbReference type="InterPro" id="IPR023750">
    <property type="entry name" value="RbsD-like_sf"/>
</dbReference>
<dbReference type="EMBL" id="AUNB01000056">
    <property type="protein sequence ID" value="KEO54905.1"/>
    <property type="molecule type" value="Genomic_DNA"/>
</dbReference>
<protein>
    <recommendedName>
        <fullName evidence="2 6">D-ribose pyranase</fullName>
        <ecNumber evidence="2 6">5.4.99.62</ecNumber>
    </recommendedName>
</protein>
<evidence type="ECO:0000256" key="1">
    <source>
        <dbReference type="ARBA" id="ARBA00000223"/>
    </source>
</evidence>
<evidence type="ECO:0000256" key="2">
    <source>
        <dbReference type="ARBA" id="ARBA00012862"/>
    </source>
</evidence>
<comment type="subunit">
    <text evidence="6">Homodecamer.</text>
</comment>
<evidence type="ECO:0000256" key="6">
    <source>
        <dbReference type="HAMAP-Rule" id="MF_01661"/>
    </source>
</evidence>
<evidence type="ECO:0000256" key="3">
    <source>
        <dbReference type="ARBA" id="ARBA00022490"/>
    </source>
</evidence>
<dbReference type="STRING" id="1353528.DT23_18080"/>
<sequence length="139" mass="15304">MKRYGILNPALSRALARMGHTDAIVICDAGLPIPDGPERIDLSLLPGVPSFQDVLAAIMAELQIERVQIATEFVEHSRKLHDETISRMDAHTEVQGAPIVIERISHEDLKHATRNARAIVRTGECTPFANVILYSGVPF</sequence>
<dbReference type="GO" id="GO:0062193">
    <property type="term" value="F:D-ribose pyranase activity"/>
    <property type="evidence" value="ECO:0007669"/>
    <property type="project" value="UniProtKB-EC"/>
</dbReference>
<comment type="subcellular location">
    <subcellularLocation>
        <location evidence="6">Cytoplasm</location>
    </subcellularLocation>
</comment>
<dbReference type="eggNOG" id="COG1869">
    <property type="taxonomic scope" value="Bacteria"/>
</dbReference>
<dbReference type="PANTHER" id="PTHR37831">
    <property type="entry name" value="D-RIBOSE PYRANASE"/>
    <property type="match status" value="1"/>
</dbReference>
<comment type="caution">
    <text evidence="7">The sequence shown here is derived from an EMBL/GenBank/DDBJ whole genome shotgun (WGS) entry which is preliminary data.</text>
</comment>
<keyword evidence="4 6" id="KW-0413">Isomerase</keyword>
<dbReference type="NCBIfam" id="NF008761">
    <property type="entry name" value="PRK11797.1"/>
    <property type="match status" value="1"/>
</dbReference>
<feature type="binding site" evidence="6">
    <location>
        <position position="28"/>
    </location>
    <ligand>
        <name>substrate</name>
    </ligand>
</feature>
<comment type="similarity">
    <text evidence="6">Belongs to the RbsD / FucU family. RbsD subfamily.</text>
</comment>
<name>A0A074JG77_9RHOB</name>
<evidence type="ECO:0000256" key="5">
    <source>
        <dbReference type="ARBA" id="ARBA00023277"/>
    </source>
</evidence>
<dbReference type="GO" id="GO:0016872">
    <property type="term" value="F:intramolecular lyase activity"/>
    <property type="evidence" value="ECO:0007669"/>
    <property type="project" value="UniProtKB-UniRule"/>
</dbReference>
<gene>
    <name evidence="6" type="primary">rbsD</name>
    <name evidence="7" type="ORF">DT23_18080</name>
</gene>
<dbReference type="InterPro" id="IPR023064">
    <property type="entry name" value="D-ribose_pyranase"/>
</dbReference>
<dbReference type="InterPro" id="IPR007721">
    <property type="entry name" value="RbsD_FucU"/>
</dbReference>
<evidence type="ECO:0000313" key="7">
    <source>
        <dbReference type="EMBL" id="KEO54905.1"/>
    </source>
</evidence>
<proteinExistence type="inferred from homology"/>
<comment type="pathway">
    <text evidence="6">Carbohydrate metabolism; D-ribose degradation; D-ribose 5-phosphate from beta-D-ribopyranose: step 1/2.</text>
</comment>
<dbReference type="GO" id="GO:0048029">
    <property type="term" value="F:monosaccharide binding"/>
    <property type="evidence" value="ECO:0007669"/>
    <property type="project" value="InterPro"/>
</dbReference>
<dbReference type="Pfam" id="PF05025">
    <property type="entry name" value="RbsD_FucU"/>
    <property type="match status" value="1"/>
</dbReference>
<dbReference type="RefSeq" id="WP_038132455.1">
    <property type="nucleotide sequence ID" value="NZ_AUNB01000056.1"/>
</dbReference>
<dbReference type="AlphaFoldDB" id="A0A074JG77"/>
<dbReference type="GO" id="GO:0019303">
    <property type="term" value="P:D-ribose catabolic process"/>
    <property type="evidence" value="ECO:0007669"/>
    <property type="project" value="UniProtKB-UniRule"/>
</dbReference>
<dbReference type="Proteomes" id="UP000027471">
    <property type="component" value="Unassembled WGS sequence"/>
</dbReference>
<dbReference type="PANTHER" id="PTHR37831:SF1">
    <property type="entry name" value="D-RIBOSE PYRANASE"/>
    <property type="match status" value="1"/>
</dbReference>
<comment type="function">
    <text evidence="6">Catalyzes the interconversion of beta-pyran and beta-furan forms of D-ribose.</text>
</comment>
<dbReference type="HAMAP" id="MF_01661">
    <property type="entry name" value="D_rib_pyranase"/>
    <property type="match status" value="1"/>
</dbReference>
<keyword evidence="5 6" id="KW-0119">Carbohydrate metabolism</keyword>
<reference evidence="7 8" key="1">
    <citation type="journal article" date="2015" name="Antonie Van Leeuwenhoek">
        <title>Thioclava indica sp. nov., isolated from surface seawater of the Indian Ocean.</title>
        <authorList>
            <person name="Liu Y."/>
            <person name="Lai Q."/>
            <person name="Du J."/>
            <person name="Xu H."/>
            <person name="Jiang L."/>
            <person name="Shao Z."/>
        </authorList>
    </citation>
    <scope>NUCLEOTIDE SEQUENCE [LARGE SCALE GENOMIC DNA]</scope>
    <source>
        <strain evidence="7 8">DT23-4</strain>
    </source>
</reference>
<dbReference type="EC" id="5.4.99.62" evidence="2 6"/>
<feature type="binding site" evidence="6">
    <location>
        <position position="106"/>
    </location>
    <ligand>
        <name>substrate</name>
    </ligand>
</feature>
<keyword evidence="3 6" id="KW-0963">Cytoplasm</keyword>